<dbReference type="CDD" id="cd24052">
    <property type="entry name" value="ASKHA_NBD_HpPPX-GppA-like"/>
    <property type="match status" value="1"/>
</dbReference>
<dbReference type="KEGG" id="mpec:B9O19_01573"/>
<dbReference type="Proteomes" id="UP000235589">
    <property type="component" value="Chromosome"/>
</dbReference>
<gene>
    <name evidence="3" type="ORF">B9O19_01573</name>
</gene>
<evidence type="ECO:0000256" key="1">
    <source>
        <dbReference type="ARBA" id="ARBA00007125"/>
    </source>
</evidence>
<protein>
    <submittedName>
        <fullName evidence="3">Ppx/GppA phosphatase</fullName>
    </submittedName>
</protein>
<dbReference type="PANTHER" id="PTHR30005:SF0">
    <property type="entry name" value="RETROGRADE REGULATION PROTEIN 2"/>
    <property type="match status" value="1"/>
</dbReference>
<dbReference type="PANTHER" id="PTHR30005">
    <property type="entry name" value="EXOPOLYPHOSPHATASE"/>
    <property type="match status" value="1"/>
</dbReference>
<evidence type="ECO:0000313" key="4">
    <source>
        <dbReference type="Proteomes" id="UP000235589"/>
    </source>
</evidence>
<dbReference type="GO" id="GO:0006357">
    <property type="term" value="P:regulation of transcription by RNA polymerase II"/>
    <property type="evidence" value="ECO:0007669"/>
    <property type="project" value="TreeGrafter"/>
</dbReference>
<evidence type="ECO:0000313" key="3">
    <source>
        <dbReference type="EMBL" id="AUO19731.1"/>
    </source>
</evidence>
<dbReference type="SUPFAM" id="SSF53067">
    <property type="entry name" value="Actin-like ATPase domain"/>
    <property type="match status" value="2"/>
</dbReference>
<dbReference type="InterPro" id="IPR003695">
    <property type="entry name" value="Ppx_GppA_N"/>
</dbReference>
<dbReference type="Gene3D" id="3.30.420.40">
    <property type="match status" value="1"/>
</dbReference>
<feature type="domain" description="Ppx/GppA phosphatase N-terminal" evidence="2">
    <location>
        <begin position="23"/>
        <end position="298"/>
    </location>
</feature>
<dbReference type="Gene3D" id="3.30.420.150">
    <property type="entry name" value="Exopolyphosphatase. Domain 2"/>
    <property type="match status" value="1"/>
</dbReference>
<keyword evidence="4" id="KW-1185">Reference proteome</keyword>
<accession>A0A2K9P3C4</accession>
<comment type="similarity">
    <text evidence="1">Belongs to the GppA/Ppx family.</text>
</comment>
<sequence length="304" mass="32912">MVLAIIDLGSNSIRMDIVEIDEKTGSHRYIERCRDMARLSEGMNLDGNLQPEAIDRTIAALSEFKKIMKENNTDDVITVATAAVRKAGNSQEFIKQVEDETGIIVRVIKGEQEAEYDFLGVTSSLDIEDCVIVDTGGGSTEIILVNDGEPLARTSIPVGAVNMTEQFLFRGETEEALSALTDYIDSQLDKIHWLEDAYQLPIVGMGGSIYNLAIVENNVPGADRSQLHGCVMAGDCVADAFGNILEMNETERGDAGIEASRTDTIIAGVLPIVELINKIGSEEVIVSSAGLKEGILAEFIESIK</sequence>
<dbReference type="EMBL" id="CP020991">
    <property type="protein sequence ID" value="AUO19731.1"/>
    <property type="molecule type" value="Genomic_DNA"/>
</dbReference>
<dbReference type="Pfam" id="PF02541">
    <property type="entry name" value="Ppx-GppA"/>
    <property type="match status" value="1"/>
</dbReference>
<organism evidence="3 4">
    <name type="scientific">Monoglobus pectinilyticus</name>
    <dbReference type="NCBI Taxonomy" id="1981510"/>
    <lineage>
        <taxon>Bacteria</taxon>
        <taxon>Bacillati</taxon>
        <taxon>Bacillota</taxon>
        <taxon>Clostridia</taxon>
        <taxon>Monoglobales</taxon>
        <taxon>Monoglobaceae</taxon>
        <taxon>Monoglobus</taxon>
    </lineage>
</organism>
<evidence type="ECO:0000259" key="2">
    <source>
        <dbReference type="Pfam" id="PF02541"/>
    </source>
</evidence>
<dbReference type="InterPro" id="IPR050273">
    <property type="entry name" value="GppA/Ppx_hydrolase"/>
</dbReference>
<dbReference type="AlphaFoldDB" id="A0A2K9P3C4"/>
<dbReference type="InterPro" id="IPR043129">
    <property type="entry name" value="ATPase_NBD"/>
</dbReference>
<name>A0A2K9P3C4_9FIRM</name>
<reference evidence="3 4" key="1">
    <citation type="submission" date="2017-04" db="EMBL/GenBank/DDBJ databases">
        <title>Monoglobus pectinilyticus 14 draft genome.</title>
        <authorList>
            <person name="Kim C."/>
            <person name="Rosendale D.I."/>
            <person name="Kelly W.J."/>
            <person name="Tannock G.W."/>
            <person name="Patchett M.L."/>
            <person name="Jordens J.Z."/>
        </authorList>
    </citation>
    <scope>NUCLEOTIDE SEQUENCE [LARGE SCALE GENOMIC DNA]</scope>
    <source>
        <strain evidence="3 4">14</strain>
    </source>
</reference>
<proteinExistence type="inferred from homology"/>